<evidence type="ECO:0000256" key="2">
    <source>
        <dbReference type="ARBA" id="ARBA00022670"/>
    </source>
</evidence>
<evidence type="ECO:0000313" key="8">
    <source>
        <dbReference type="EMBL" id="TWG24462.1"/>
    </source>
</evidence>
<dbReference type="EC" id="3.4.21.-" evidence="6"/>
<dbReference type="OrthoDB" id="104542at2"/>
<evidence type="ECO:0000256" key="1">
    <source>
        <dbReference type="ARBA" id="ARBA00008764"/>
    </source>
</evidence>
<organism evidence="8 9">
    <name type="scientific">Actinoplanes teichomyceticus</name>
    <dbReference type="NCBI Taxonomy" id="1867"/>
    <lineage>
        <taxon>Bacteria</taxon>
        <taxon>Bacillati</taxon>
        <taxon>Actinomycetota</taxon>
        <taxon>Actinomycetes</taxon>
        <taxon>Micromonosporales</taxon>
        <taxon>Micromonosporaceae</taxon>
        <taxon>Actinoplanes</taxon>
    </lineage>
</organism>
<comment type="similarity">
    <text evidence="1 6">Belongs to the peptidase S1B family.</text>
</comment>
<dbReference type="AlphaFoldDB" id="A0A561WKR7"/>
<keyword evidence="9" id="KW-1185">Reference proteome</keyword>
<dbReference type="InterPro" id="IPR045430">
    <property type="entry name" value="EAD1"/>
</dbReference>
<keyword evidence="4 6" id="KW-0378">Hydrolase</keyword>
<dbReference type="GO" id="GO:0006508">
    <property type="term" value="P:proteolysis"/>
    <property type="evidence" value="ECO:0007669"/>
    <property type="project" value="UniProtKB-KW"/>
</dbReference>
<evidence type="ECO:0000256" key="5">
    <source>
        <dbReference type="ARBA" id="ARBA00022825"/>
    </source>
</evidence>
<accession>A0A561WKR7</accession>
<feature type="domain" description="Effector-associated" evidence="7">
    <location>
        <begin position="102"/>
        <end position="178"/>
    </location>
</feature>
<keyword evidence="3" id="KW-0732">Signal</keyword>
<dbReference type="EMBL" id="VIWY01000002">
    <property type="protein sequence ID" value="TWG24462.1"/>
    <property type="molecule type" value="Genomic_DNA"/>
</dbReference>
<reference evidence="8 9" key="1">
    <citation type="submission" date="2019-06" db="EMBL/GenBank/DDBJ databases">
        <title>Sequencing the genomes of 1000 actinobacteria strains.</title>
        <authorList>
            <person name="Klenk H.-P."/>
        </authorList>
    </citation>
    <scope>NUCLEOTIDE SEQUENCE [LARGE SCALE GENOMIC DNA]</scope>
    <source>
        <strain evidence="8 9">DSM 43866</strain>
    </source>
</reference>
<keyword evidence="5 6" id="KW-0720">Serine protease</keyword>
<dbReference type="SUPFAM" id="SSF50494">
    <property type="entry name" value="Trypsin-like serine proteases"/>
    <property type="match status" value="1"/>
</dbReference>
<gene>
    <name evidence="8" type="ORF">FHX34_1021018</name>
</gene>
<proteinExistence type="inferred from homology"/>
<evidence type="ECO:0000256" key="6">
    <source>
        <dbReference type="RuleBase" id="RU004296"/>
    </source>
</evidence>
<dbReference type="InterPro" id="IPR009003">
    <property type="entry name" value="Peptidase_S1_PA"/>
</dbReference>
<dbReference type="Gene3D" id="2.40.10.10">
    <property type="entry name" value="Trypsin-like serine proteases"/>
    <property type="match status" value="2"/>
</dbReference>
<dbReference type="InterPro" id="IPR008256">
    <property type="entry name" value="Peptidase_S1B"/>
</dbReference>
<dbReference type="Pfam" id="PF19955">
    <property type="entry name" value="EAD1"/>
    <property type="match status" value="1"/>
</dbReference>
<evidence type="ECO:0000256" key="4">
    <source>
        <dbReference type="ARBA" id="ARBA00022801"/>
    </source>
</evidence>
<evidence type="ECO:0000256" key="3">
    <source>
        <dbReference type="ARBA" id="ARBA00022729"/>
    </source>
</evidence>
<evidence type="ECO:0000259" key="7">
    <source>
        <dbReference type="Pfam" id="PF19955"/>
    </source>
</evidence>
<sequence length="427" mass="47314">MTDLLLRIDGVSHRLAEADVWYLTRQRDGLVPTRRRCGAGELGHFVSRRGRWYYRTGDPAALPVRLNGRVVQDPTTRLPRGPVHLTWERPAGPVVRDVQRSGYDEAAIVRAVHAACPRYEDLELLLADDLRLELFHISPPADMRWVVDEVIRTARAYGWLTDLLTAVRFAHPREPALDPVMPRFDQESMVDEANGLSDPFAFAARLVRACPQVCQIDVTSGSRRSAGTGFLVGPHIVLTNYHVLRDVLDEPGSPARVAFTFDLHEHGDARFTRRAPLRLAVDWRLAASPPEELDYVLARLDGVPGYDELPTGERRGWLCPSGAAIARPSRGMRLVILQHPRGVMLKQAFGDVLGVDGAGTRLTHRVNTMTGSSGSPCYDVDHFRLIAVHRAGAADSGPAACNTAVPVQAIHADLTARRFDFDLLTDF</sequence>
<dbReference type="Pfam" id="PF13365">
    <property type="entry name" value="Trypsin_2"/>
    <property type="match status" value="1"/>
</dbReference>
<comment type="caution">
    <text evidence="8">The sequence shown here is derived from an EMBL/GenBank/DDBJ whole genome shotgun (WGS) entry which is preliminary data.</text>
</comment>
<dbReference type="InterPro" id="IPR043504">
    <property type="entry name" value="Peptidase_S1_PA_chymotrypsin"/>
</dbReference>
<protein>
    <recommendedName>
        <fullName evidence="6">Serine protease</fullName>
        <ecNumber evidence="6">3.4.21.-</ecNumber>
    </recommendedName>
</protein>
<dbReference type="GO" id="GO:0008236">
    <property type="term" value="F:serine-type peptidase activity"/>
    <property type="evidence" value="ECO:0007669"/>
    <property type="project" value="UniProtKB-KW"/>
</dbReference>
<dbReference type="Proteomes" id="UP000320239">
    <property type="component" value="Unassembled WGS sequence"/>
</dbReference>
<evidence type="ECO:0000313" key="9">
    <source>
        <dbReference type="Proteomes" id="UP000320239"/>
    </source>
</evidence>
<dbReference type="PRINTS" id="PR00839">
    <property type="entry name" value="V8PROTEASE"/>
</dbReference>
<keyword evidence="2 6" id="KW-0645">Protease</keyword>
<name>A0A561WKR7_ACTTI</name>
<dbReference type="RefSeq" id="WP_122977566.1">
    <property type="nucleotide sequence ID" value="NZ_BOMX01000070.1"/>
</dbReference>